<proteinExistence type="predicted"/>
<sequence>MDRKRRTVTLVVIFILAFNLNTYAGNTERLNENSTTTNKDNELSLTLEQAIEKGLENNPFIHKVKNAAELAALISQNAEGSKNAIYNGANELSNAQSDLSNGRATIYDSLDQLESAQAALDNGIAPQDIPIPNPATGEILLTIPKGQNIESFLEAYGLEGNTGAVIEQVQRTLDASKSQINGALETLDESTQKYISSKSKYDLAVQFAMTGVANKLSTSTISSLEPRPLADLMVEMTKVQDRITSYSVNIYKNQIALKIQNSYYEALKQEKLLEVKSKAMERGKLQYDYASYAYEVGAKSKDDEILAKTYYDGTCIAYDLQEKEYKNALTTLKKDLNMALDTPIKLVESDEEKTTTHLTLTQGINSGLRTRLEIKMAQAQVELYKDLRAAVESSGYKTSDNQYKEVELLLKKAEIELENTKLEVESGIRMSYETVSTMEKVAQTAKNLKIQAEENVEIAKLKYEVGFGASNALLKSLNLEDLSGTMVEVIAAEENLASMEEKIIETTNGYKLANVKYLNDIGILPYK</sequence>
<reference evidence="1" key="1">
    <citation type="submission" date="2017-10" db="EMBL/GenBank/DDBJ databases">
        <title>Genome sequence of cellulolytic Lachnospiraceae bacterium XHS1971 isolated from hotspring sediment.</title>
        <authorList>
            <person name="Vasudevan G."/>
            <person name="Joshi A.J."/>
            <person name="Hivarkar S."/>
            <person name="Lanjekar V.B."/>
            <person name="Dhakephalkar P.K."/>
            <person name="Dagar S."/>
        </authorList>
    </citation>
    <scope>NUCLEOTIDE SEQUENCE</scope>
    <source>
        <strain evidence="1">XHS1971</strain>
    </source>
</reference>
<dbReference type="EMBL" id="PEDL01000016">
    <property type="protein sequence ID" value="PHV69952.1"/>
    <property type="molecule type" value="Genomic_DNA"/>
</dbReference>
<evidence type="ECO:0000313" key="2">
    <source>
        <dbReference type="Proteomes" id="UP000224460"/>
    </source>
</evidence>
<accession>A0AC61DBN3</accession>
<protein>
    <submittedName>
        <fullName evidence="1">Uncharacterized protein</fullName>
    </submittedName>
</protein>
<evidence type="ECO:0000313" key="1">
    <source>
        <dbReference type="EMBL" id="PHV69952.1"/>
    </source>
</evidence>
<dbReference type="Proteomes" id="UP000224460">
    <property type="component" value="Unassembled WGS sequence"/>
</dbReference>
<name>A0AC61DBN3_9FIRM</name>
<organism evidence="1 2">
    <name type="scientific">Sporanaerobium hydrogeniformans</name>
    <dbReference type="NCBI Taxonomy" id="3072179"/>
    <lineage>
        <taxon>Bacteria</taxon>
        <taxon>Bacillati</taxon>
        <taxon>Bacillota</taxon>
        <taxon>Clostridia</taxon>
        <taxon>Lachnospirales</taxon>
        <taxon>Lachnospiraceae</taxon>
        <taxon>Sporanaerobium</taxon>
    </lineage>
</organism>
<keyword evidence="2" id="KW-1185">Reference proteome</keyword>
<comment type="caution">
    <text evidence="1">The sequence shown here is derived from an EMBL/GenBank/DDBJ whole genome shotgun (WGS) entry which is preliminary data.</text>
</comment>
<gene>
    <name evidence="1" type="ORF">CS063_13300</name>
</gene>